<dbReference type="InterPro" id="IPR006145">
    <property type="entry name" value="PsdUridine_synth_RsuA/RluA"/>
</dbReference>
<dbReference type="OrthoDB" id="9807213at2"/>
<evidence type="ECO:0000259" key="9">
    <source>
        <dbReference type="Pfam" id="PF00849"/>
    </source>
</evidence>
<reference evidence="11 12" key="1">
    <citation type="submission" date="2018-05" db="EMBL/GenBank/DDBJ databases">
        <title>Complete Genome Sequence of Methylobacterium sp. 17Sr1-28.</title>
        <authorList>
            <person name="Srinivasan S."/>
        </authorList>
    </citation>
    <scope>NUCLEOTIDE SEQUENCE [LARGE SCALE GENOMIC DNA]</scope>
    <source>
        <strain evidence="11 12">17Sr1-28</strain>
    </source>
</reference>
<keyword evidence="4 8" id="KW-0413">Isomerase</keyword>
<comment type="similarity">
    <text evidence="2 8">Belongs to the pseudouridine synthase RsuA family.</text>
</comment>
<dbReference type="InterPro" id="IPR020094">
    <property type="entry name" value="TruA/RsuA/RluB/E/F_N"/>
</dbReference>
<name>A0A2U8WMI8_9HYPH</name>
<dbReference type="GO" id="GO:0003723">
    <property type="term" value="F:RNA binding"/>
    <property type="evidence" value="ECO:0007669"/>
    <property type="project" value="UniProtKB-KW"/>
</dbReference>
<dbReference type="SUPFAM" id="SSF55174">
    <property type="entry name" value="Alpha-L RNA-binding motif"/>
    <property type="match status" value="1"/>
</dbReference>
<evidence type="ECO:0000256" key="3">
    <source>
        <dbReference type="ARBA" id="ARBA00022884"/>
    </source>
</evidence>
<gene>
    <name evidence="11" type="ORF">DK419_11110</name>
</gene>
<protein>
    <recommendedName>
        <fullName evidence="8">Pseudouridine synthase</fullName>
        <ecNumber evidence="8">5.4.99.-</ecNumber>
    </recommendedName>
</protein>
<evidence type="ECO:0000259" key="10">
    <source>
        <dbReference type="Pfam" id="PF01479"/>
    </source>
</evidence>
<organism evidence="11 12">
    <name type="scientific">Methylobacterium terrae</name>
    <dbReference type="NCBI Taxonomy" id="2202827"/>
    <lineage>
        <taxon>Bacteria</taxon>
        <taxon>Pseudomonadati</taxon>
        <taxon>Pseudomonadota</taxon>
        <taxon>Alphaproteobacteria</taxon>
        <taxon>Hyphomicrobiales</taxon>
        <taxon>Methylobacteriaceae</taxon>
        <taxon>Methylobacterium</taxon>
    </lineage>
</organism>
<keyword evidence="12" id="KW-1185">Reference proteome</keyword>
<feature type="domain" description="Pseudouridine synthase RsuA/RluA-like" evidence="9">
    <location>
        <begin position="75"/>
        <end position="207"/>
    </location>
</feature>
<dbReference type="InterPro" id="IPR018496">
    <property type="entry name" value="PsdUridine_synth_RsuA/RluB_CS"/>
</dbReference>
<dbReference type="PANTHER" id="PTHR47683:SF4">
    <property type="entry name" value="PSEUDOURIDINE SYNTHASE"/>
    <property type="match status" value="1"/>
</dbReference>
<dbReference type="Pfam" id="PF01479">
    <property type="entry name" value="S4"/>
    <property type="match status" value="1"/>
</dbReference>
<dbReference type="InterPro" id="IPR050343">
    <property type="entry name" value="RsuA_PseudoU_synthase"/>
</dbReference>
<evidence type="ECO:0000256" key="8">
    <source>
        <dbReference type="RuleBase" id="RU003887"/>
    </source>
</evidence>
<dbReference type="PROSITE" id="PS01149">
    <property type="entry name" value="PSI_RSU"/>
    <property type="match status" value="1"/>
</dbReference>
<dbReference type="EMBL" id="CP029553">
    <property type="protein sequence ID" value="AWN46788.1"/>
    <property type="molecule type" value="Genomic_DNA"/>
</dbReference>
<dbReference type="InterPro" id="IPR020103">
    <property type="entry name" value="PsdUridine_synth_cat_dom_sf"/>
</dbReference>
<dbReference type="SUPFAM" id="SSF55120">
    <property type="entry name" value="Pseudouridine synthase"/>
    <property type="match status" value="1"/>
</dbReference>
<dbReference type="InterPro" id="IPR000748">
    <property type="entry name" value="PsdUridine_synth_RsuA/RluB/E/F"/>
</dbReference>
<dbReference type="GO" id="GO:0160136">
    <property type="term" value="F:16S rRNA pseudouridine(516) synthase activity"/>
    <property type="evidence" value="ECO:0007669"/>
    <property type="project" value="UniProtKB-EC"/>
</dbReference>
<dbReference type="CDD" id="cd02553">
    <property type="entry name" value="PseudoU_synth_RsuA"/>
    <property type="match status" value="1"/>
</dbReference>
<dbReference type="Gene3D" id="3.30.70.1560">
    <property type="entry name" value="Alpha-L RNA-binding motif"/>
    <property type="match status" value="1"/>
</dbReference>
<dbReference type="InterPro" id="IPR042092">
    <property type="entry name" value="PsdUridine_s_RsuA/RluB/E/F_cat"/>
</dbReference>
<evidence type="ECO:0000313" key="12">
    <source>
        <dbReference type="Proteomes" id="UP000245444"/>
    </source>
</evidence>
<evidence type="ECO:0000256" key="1">
    <source>
        <dbReference type="ARBA" id="ARBA00000073"/>
    </source>
</evidence>
<evidence type="ECO:0000256" key="5">
    <source>
        <dbReference type="ARBA" id="ARBA00036749"/>
    </source>
</evidence>
<dbReference type="NCBIfam" id="TIGR00093">
    <property type="entry name" value="pseudouridine synthase"/>
    <property type="match status" value="1"/>
</dbReference>
<dbReference type="Proteomes" id="UP000245444">
    <property type="component" value="Chromosome"/>
</dbReference>
<dbReference type="CDD" id="cd00165">
    <property type="entry name" value="S4"/>
    <property type="match status" value="1"/>
</dbReference>
<evidence type="ECO:0000256" key="7">
    <source>
        <dbReference type="PROSITE-ProRule" id="PRU00182"/>
    </source>
</evidence>
<proteinExistence type="inferred from homology"/>
<sequence>MSTKAKVASVRLDRLLANLGYGSRREIQMLARAGAVVLDGAPLRDADRRIALDPDLPARLTVSGKPLDPPPGLALMLHKPLGVTCSHKEAGPLVYGLLPPRWRRREPAISTVGRLDKETSGLLLLTDDGALLHRIISPKASVSKRYQVTLDRPLRGDEGAILASGTLMLEGEEKPLLPVALEVHGPTSAAVTLTEGRYHQVRRMFAALGNHVTALHRDRVGALDLPADLEPGRYRVMEEGDVARVFGVE</sequence>
<comment type="catalytic activity">
    <reaction evidence="5">
        <text>uridine(516) in 16S rRNA = pseudouridine(516) in 16S rRNA</text>
        <dbReference type="Rhea" id="RHEA:38867"/>
        <dbReference type="Rhea" id="RHEA-COMP:10089"/>
        <dbReference type="Rhea" id="RHEA-COMP:10090"/>
        <dbReference type="ChEBI" id="CHEBI:65314"/>
        <dbReference type="ChEBI" id="CHEBI:65315"/>
        <dbReference type="EC" id="5.4.99.19"/>
    </reaction>
</comment>
<dbReference type="KEGG" id="mtea:DK419_11110"/>
<dbReference type="EC" id="5.4.99.-" evidence="8"/>
<dbReference type="InterPro" id="IPR002942">
    <property type="entry name" value="S4_RNA-bd"/>
</dbReference>
<accession>A0A2U8WMI8</accession>
<evidence type="ECO:0000256" key="6">
    <source>
        <dbReference type="ARBA" id="ARBA00037590"/>
    </source>
</evidence>
<comment type="catalytic activity">
    <reaction evidence="1">
        <text>a uridine in RNA = a pseudouridine in RNA</text>
        <dbReference type="Rhea" id="RHEA:48348"/>
        <dbReference type="Rhea" id="RHEA-COMP:12068"/>
        <dbReference type="Rhea" id="RHEA-COMP:12069"/>
        <dbReference type="ChEBI" id="CHEBI:65314"/>
        <dbReference type="ChEBI" id="CHEBI:65315"/>
    </reaction>
</comment>
<dbReference type="AlphaFoldDB" id="A0A2U8WMI8"/>
<dbReference type="RefSeq" id="WP_109959126.1">
    <property type="nucleotide sequence ID" value="NZ_CP029553.1"/>
</dbReference>
<feature type="domain" description="RNA-binding S4" evidence="10">
    <location>
        <begin position="10"/>
        <end position="49"/>
    </location>
</feature>
<dbReference type="PROSITE" id="PS50889">
    <property type="entry name" value="S4"/>
    <property type="match status" value="1"/>
</dbReference>
<keyword evidence="3 7" id="KW-0694">RNA-binding</keyword>
<evidence type="ECO:0000256" key="4">
    <source>
        <dbReference type="ARBA" id="ARBA00023235"/>
    </source>
</evidence>
<dbReference type="InterPro" id="IPR036986">
    <property type="entry name" value="S4_RNA-bd_sf"/>
</dbReference>
<evidence type="ECO:0000313" key="11">
    <source>
        <dbReference type="EMBL" id="AWN46788.1"/>
    </source>
</evidence>
<dbReference type="Gene3D" id="3.10.290.10">
    <property type="entry name" value="RNA-binding S4 domain"/>
    <property type="match status" value="1"/>
</dbReference>
<comment type="function">
    <text evidence="6">Responsible for synthesis of pseudouridine from uracil-516 in 16S ribosomal RNA.</text>
</comment>
<evidence type="ECO:0000256" key="2">
    <source>
        <dbReference type="ARBA" id="ARBA00008348"/>
    </source>
</evidence>
<dbReference type="PANTHER" id="PTHR47683">
    <property type="entry name" value="PSEUDOURIDINE SYNTHASE FAMILY PROTEIN-RELATED"/>
    <property type="match status" value="1"/>
</dbReference>
<dbReference type="GO" id="GO:0000455">
    <property type="term" value="P:enzyme-directed rRNA pseudouridine synthesis"/>
    <property type="evidence" value="ECO:0007669"/>
    <property type="project" value="UniProtKB-ARBA"/>
</dbReference>
<dbReference type="Gene3D" id="3.30.70.580">
    <property type="entry name" value="Pseudouridine synthase I, catalytic domain, N-terminal subdomain"/>
    <property type="match status" value="1"/>
</dbReference>
<dbReference type="Pfam" id="PF00849">
    <property type="entry name" value="PseudoU_synth_2"/>
    <property type="match status" value="1"/>
</dbReference>